<evidence type="ECO:0000256" key="4">
    <source>
        <dbReference type="ARBA" id="ARBA00023315"/>
    </source>
</evidence>
<dbReference type="Pfam" id="PF00583">
    <property type="entry name" value="Acetyltransf_1"/>
    <property type="match status" value="1"/>
</dbReference>
<keyword evidence="3 6" id="KW-0808">Transferase</keyword>
<dbReference type="EMBL" id="CP061336">
    <property type="protein sequence ID" value="QNU67650.1"/>
    <property type="molecule type" value="Genomic_DNA"/>
</dbReference>
<dbReference type="InterPro" id="IPR000182">
    <property type="entry name" value="GNAT_dom"/>
</dbReference>
<dbReference type="GO" id="GO:0005840">
    <property type="term" value="C:ribosome"/>
    <property type="evidence" value="ECO:0007669"/>
    <property type="project" value="UniProtKB-KW"/>
</dbReference>
<organism evidence="6 7">
    <name type="scientific">Ruminiclostridium herbifermentans</name>
    <dbReference type="NCBI Taxonomy" id="2488810"/>
    <lineage>
        <taxon>Bacteria</taxon>
        <taxon>Bacillati</taxon>
        <taxon>Bacillota</taxon>
        <taxon>Clostridia</taxon>
        <taxon>Eubacteriales</taxon>
        <taxon>Oscillospiraceae</taxon>
        <taxon>Ruminiclostridium</taxon>
    </lineage>
</organism>
<keyword evidence="7" id="KW-1185">Reference proteome</keyword>
<evidence type="ECO:0000313" key="7">
    <source>
        <dbReference type="Proteomes" id="UP000306409"/>
    </source>
</evidence>
<dbReference type="PROSITE" id="PS51186">
    <property type="entry name" value="GNAT"/>
    <property type="match status" value="1"/>
</dbReference>
<sequence>MIDKIEVVEMGLEHLDDVMIIESLSFKIPWSRSSFIEELVDNKLAFYFAAVSGGRVIGYGGVWKIFDEGHITNIAVHPEFRRCGAASAIMERILYMCNENEIKSLTLEVRKSNIAAQKLYEKYGFKAEGIRKRYYSDNNEDALIMWRHNN</sequence>
<comment type="subcellular location">
    <subcellularLocation>
        <location evidence="5">Cytoplasm</location>
    </subcellularLocation>
</comment>
<dbReference type="NCBIfam" id="TIGR01575">
    <property type="entry name" value="rimI"/>
    <property type="match status" value="1"/>
</dbReference>
<dbReference type="Gene3D" id="3.40.630.30">
    <property type="match status" value="1"/>
</dbReference>
<dbReference type="InterPro" id="IPR050680">
    <property type="entry name" value="YpeA/RimI_acetyltransf"/>
</dbReference>
<keyword evidence="6" id="KW-0687">Ribonucleoprotein</keyword>
<dbReference type="GO" id="GO:0005737">
    <property type="term" value="C:cytoplasm"/>
    <property type="evidence" value="ECO:0007669"/>
    <property type="project" value="UniProtKB-SubCell"/>
</dbReference>
<comment type="catalytic activity">
    <reaction evidence="5">
        <text>N-terminal L-alanyl-[ribosomal protein bS18] + acetyl-CoA = N-terminal N(alpha)-acetyl-L-alanyl-[ribosomal protein bS18] + CoA + H(+)</text>
        <dbReference type="Rhea" id="RHEA:43756"/>
        <dbReference type="Rhea" id="RHEA-COMP:10676"/>
        <dbReference type="Rhea" id="RHEA-COMP:10677"/>
        <dbReference type="ChEBI" id="CHEBI:15378"/>
        <dbReference type="ChEBI" id="CHEBI:57287"/>
        <dbReference type="ChEBI" id="CHEBI:57288"/>
        <dbReference type="ChEBI" id="CHEBI:64718"/>
        <dbReference type="ChEBI" id="CHEBI:83683"/>
        <dbReference type="EC" id="2.3.1.266"/>
    </reaction>
</comment>
<dbReference type="GO" id="GO:0008999">
    <property type="term" value="F:protein-N-terminal-alanine acetyltransferase activity"/>
    <property type="evidence" value="ECO:0007669"/>
    <property type="project" value="UniProtKB-EC"/>
</dbReference>
<evidence type="ECO:0000256" key="5">
    <source>
        <dbReference type="RuleBase" id="RU363094"/>
    </source>
</evidence>
<dbReference type="InterPro" id="IPR016181">
    <property type="entry name" value="Acyl_CoA_acyltransferase"/>
</dbReference>
<evidence type="ECO:0000256" key="1">
    <source>
        <dbReference type="ARBA" id="ARBA00005395"/>
    </source>
</evidence>
<protein>
    <recommendedName>
        <fullName evidence="5">[Ribosomal protein bS18]-alanine N-acetyltransferase</fullName>
        <ecNumber evidence="5">2.3.1.266</ecNumber>
    </recommendedName>
</protein>
<evidence type="ECO:0000313" key="6">
    <source>
        <dbReference type="EMBL" id="QNU67650.1"/>
    </source>
</evidence>
<gene>
    <name evidence="6" type="primary">rimI</name>
    <name evidence="6" type="ORF">EHE19_004020</name>
</gene>
<dbReference type="EC" id="2.3.1.266" evidence="5"/>
<dbReference type="InterPro" id="IPR006464">
    <property type="entry name" value="AcTrfase_RimI/Ard1"/>
</dbReference>
<dbReference type="RefSeq" id="WP_137698005.1">
    <property type="nucleotide sequence ID" value="NZ_CP061336.1"/>
</dbReference>
<dbReference type="KEGG" id="rher:EHE19_004020"/>
<dbReference type="AlphaFoldDB" id="A0A4U7JDG9"/>
<evidence type="ECO:0000256" key="2">
    <source>
        <dbReference type="ARBA" id="ARBA00022490"/>
    </source>
</evidence>
<reference evidence="6 7" key="1">
    <citation type="submission" date="2020-09" db="EMBL/GenBank/DDBJ databases">
        <title>Characterization and genome sequencing of Ruminiclostridium sp. nov. MA18.</title>
        <authorList>
            <person name="Rettenmaier R."/>
            <person name="Kowollik M.-L."/>
            <person name="Liebl W."/>
            <person name="Zverlov V."/>
        </authorList>
    </citation>
    <scope>NUCLEOTIDE SEQUENCE [LARGE SCALE GENOMIC DNA]</scope>
    <source>
        <strain evidence="6 7">MA18</strain>
    </source>
</reference>
<comment type="function">
    <text evidence="5">Acetylates the N-terminal alanine of ribosomal protein bS18.</text>
</comment>
<proteinExistence type="inferred from homology"/>
<keyword evidence="4" id="KW-0012">Acyltransferase</keyword>
<name>A0A4U7JDG9_9FIRM</name>
<dbReference type="CDD" id="cd04301">
    <property type="entry name" value="NAT_SF"/>
    <property type="match status" value="1"/>
</dbReference>
<comment type="similarity">
    <text evidence="1 5">Belongs to the acetyltransferase family. RimI subfamily.</text>
</comment>
<dbReference type="PANTHER" id="PTHR43420:SF44">
    <property type="entry name" value="ACETYLTRANSFERASE YPEA"/>
    <property type="match status" value="1"/>
</dbReference>
<keyword evidence="6" id="KW-0689">Ribosomal protein</keyword>
<keyword evidence="2 5" id="KW-0963">Cytoplasm</keyword>
<dbReference type="SUPFAM" id="SSF55729">
    <property type="entry name" value="Acyl-CoA N-acyltransferases (Nat)"/>
    <property type="match status" value="1"/>
</dbReference>
<dbReference type="PANTHER" id="PTHR43420">
    <property type="entry name" value="ACETYLTRANSFERASE"/>
    <property type="match status" value="1"/>
</dbReference>
<accession>A0A4U7JDG9</accession>
<dbReference type="Proteomes" id="UP000306409">
    <property type="component" value="Chromosome"/>
</dbReference>
<evidence type="ECO:0000256" key="3">
    <source>
        <dbReference type="ARBA" id="ARBA00022679"/>
    </source>
</evidence>
<dbReference type="OrthoDB" id="9794566at2"/>